<proteinExistence type="predicted"/>
<dbReference type="SUPFAM" id="SSF56300">
    <property type="entry name" value="Metallo-dependent phosphatases"/>
    <property type="match status" value="1"/>
</dbReference>
<evidence type="ECO:0000313" key="5">
    <source>
        <dbReference type="Proteomes" id="UP000199032"/>
    </source>
</evidence>
<reference evidence="4 5" key="1">
    <citation type="submission" date="2015-10" db="EMBL/GenBank/DDBJ databases">
        <authorList>
            <person name="Gilbert D.G."/>
        </authorList>
    </citation>
    <scope>NUCLEOTIDE SEQUENCE [LARGE SCALE GENOMIC DNA]</scope>
    <source>
        <strain evidence="4">COMA1</strain>
    </source>
</reference>
<evidence type="ECO:0000259" key="3">
    <source>
        <dbReference type="Pfam" id="PF00149"/>
    </source>
</evidence>
<feature type="chain" id="PRO_5006624130" evidence="2">
    <location>
        <begin position="31"/>
        <end position="313"/>
    </location>
</feature>
<dbReference type="OrthoDB" id="9809781at2"/>
<dbReference type="GO" id="GO:0004035">
    <property type="term" value="F:alkaline phosphatase activity"/>
    <property type="evidence" value="ECO:0007669"/>
    <property type="project" value="UniProtKB-EC"/>
</dbReference>
<dbReference type="GO" id="GO:0003993">
    <property type="term" value="F:acid phosphatase activity"/>
    <property type="evidence" value="ECO:0007669"/>
    <property type="project" value="InterPro"/>
</dbReference>
<dbReference type="InterPro" id="IPR004843">
    <property type="entry name" value="Calcineurin-like_PHP"/>
</dbReference>
<name>A0A0S4LNN0_9BACT</name>
<dbReference type="Gene3D" id="3.60.21.10">
    <property type="match status" value="1"/>
</dbReference>
<protein>
    <submittedName>
        <fullName evidence="4">Alkaline phosphatase</fullName>
        <ecNumber evidence="4">3.1.3.1</ecNumber>
    </submittedName>
</protein>
<keyword evidence="4" id="KW-0378">Hydrolase</keyword>
<dbReference type="RefSeq" id="WP_090750014.1">
    <property type="nucleotide sequence ID" value="NZ_CZQA01000010.1"/>
</dbReference>
<dbReference type="EC" id="3.1.3.1" evidence="4"/>
<dbReference type="EMBL" id="CZQA01000010">
    <property type="protein sequence ID" value="CUS37547.1"/>
    <property type="molecule type" value="Genomic_DNA"/>
</dbReference>
<dbReference type="InterPro" id="IPR039331">
    <property type="entry name" value="PAPs-like"/>
</dbReference>
<dbReference type="Pfam" id="PF00149">
    <property type="entry name" value="Metallophos"/>
    <property type="match status" value="1"/>
</dbReference>
<keyword evidence="5" id="KW-1185">Reference proteome</keyword>
<evidence type="ECO:0000256" key="2">
    <source>
        <dbReference type="SAM" id="SignalP"/>
    </source>
</evidence>
<evidence type="ECO:0000313" key="4">
    <source>
        <dbReference type="EMBL" id="CUS37547.1"/>
    </source>
</evidence>
<organism evidence="4 5">
    <name type="scientific">Candidatus Nitrospira nitrosa</name>
    <dbReference type="NCBI Taxonomy" id="1742972"/>
    <lineage>
        <taxon>Bacteria</taxon>
        <taxon>Pseudomonadati</taxon>
        <taxon>Nitrospirota</taxon>
        <taxon>Nitrospiria</taxon>
        <taxon>Nitrospirales</taxon>
        <taxon>Nitrospiraceae</taxon>
        <taxon>Nitrospira</taxon>
    </lineage>
</organism>
<dbReference type="PANTHER" id="PTHR22953">
    <property type="entry name" value="ACID PHOSPHATASE RELATED"/>
    <property type="match status" value="1"/>
</dbReference>
<dbReference type="PANTHER" id="PTHR22953:SF153">
    <property type="entry name" value="PURPLE ACID PHOSPHATASE"/>
    <property type="match status" value="1"/>
</dbReference>
<dbReference type="AlphaFoldDB" id="A0A0S4LNN0"/>
<gene>
    <name evidence="4" type="ORF">COMA1_40110</name>
</gene>
<dbReference type="STRING" id="1742972.COMA1_40110"/>
<keyword evidence="1 2" id="KW-0732">Signal</keyword>
<feature type="signal peptide" evidence="2">
    <location>
        <begin position="1"/>
        <end position="30"/>
    </location>
</feature>
<accession>A0A0S4LNN0</accession>
<dbReference type="InterPro" id="IPR029052">
    <property type="entry name" value="Metallo-depent_PP-like"/>
</dbReference>
<sequence>MRQVTMIAGIPRWMLLCLGALGFMPLWANAQVLDSADPIVVAVGDIACSSSGTGDKRGPALVEVCRQMETSDLALQVDGLAAVFTLGDNQYPTGALSDFQRSYDRSWGRLKSMTHPSIGNHEGLGAGYYMYFGAAAGPREQGYYSFDIGAWHVIALNSNSECRIVACDSTSAQFAWLHEDLAAHHSRCTLAYWHHPRFSSGRHQNNKVMNAIWEELYVSGVDVVLSGHDHDYERFAPLDADGRVDETRGIRSFIVGTGGAHHAEFSTIQTGSNVRNNDTFGILKLILHPTGYEWEFLPEAGKTFVDKGKGRCH</sequence>
<evidence type="ECO:0000256" key="1">
    <source>
        <dbReference type="ARBA" id="ARBA00022729"/>
    </source>
</evidence>
<dbReference type="Proteomes" id="UP000199032">
    <property type="component" value="Unassembled WGS sequence"/>
</dbReference>
<feature type="domain" description="Calcineurin-like phosphoesterase" evidence="3">
    <location>
        <begin position="85"/>
        <end position="232"/>
    </location>
</feature>